<keyword evidence="2" id="KW-0031">Aminopeptidase</keyword>
<organism evidence="10 11">
    <name type="scientific">Candidatus Bipolaricaulis anaerobius</name>
    <dbReference type="NCBI Taxonomy" id="2026885"/>
    <lineage>
        <taxon>Bacteria</taxon>
        <taxon>Candidatus Bipolaricaulota</taxon>
        <taxon>Candidatus Bipolaricaulia</taxon>
        <taxon>Candidatus Bipolaricaulales</taxon>
        <taxon>Candidatus Bipolaricaulaceae</taxon>
        <taxon>Candidatus Bipolaricaulis</taxon>
    </lineage>
</organism>
<dbReference type="PIRSF" id="PIRSF001123">
    <property type="entry name" value="PepA_GA"/>
    <property type="match status" value="1"/>
</dbReference>
<evidence type="ECO:0000313" key="10">
    <source>
        <dbReference type="EMBL" id="SQD92848.1"/>
    </source>
</evidence>
<dbReference type="Pfam" id="PF05343">
    <property type="entry name" value="Peptidase_M42"/>
    <property type="match status" value="1"/>
</dbReference>
<dbReference type="GO" id="GO:0006508">
    <property type="term" value="P:proteolysis"/>
    <property type="evidence" value="ECO:0007669"/>
    <property type="project" value="UniProtKB-KW"/>
</dbReference>
<evidence type="ECO:0000256" key="6">
    <source>
        <dbReference type="PIRNR" id="PIRNR001123"/>
    </source>
</evidence>
<keyword evidence="11" id="KW-1185">Reference proteome</keyword>
<dbReference type="InterPro" id="IPR008007">
    <property type="entry name" value="Peptidase_M42"/>
</dbReference>
<name>A0A2X3KW75_9BACT</name>
<comment type="cofactor">
    <cofactor evidence="8">
        <name>a divalent metal cation</name>
        <dbReference type="ChEBI" id="CHEBI:60240"/>
    </cofactor>
    <text evidence="8">Binds 2 divalent metal cations per subunit.</text>
</comment>
<dbReference type="KEGG" id="bana:BARAN1_0824"/>
<keyword evidence="4 8" id="KW-0479">Metal-binding</keyword>
<dbReference type="EMBL" id="LS483254">
    <property type="protein sequence ID" value="SQD92848.1"/>
    <property type="molecule type" value="Genomic_DNA"/>
</dbReference>
<evidence type="ECO:0000256" key="1">
    <source>
        <dbReference type="ARBA" id="ARBA00006272"/>
    </source>
</evidence>
<evidence type="ECO:0000256" key="2">
    <source>
        <dbReference type="ARBA" id="ARBA00022438"/>
    </source>
</evidence>
<dbReference type="InterPro" id="IPR023367">
    <property type="entry name" value="Peptidase_M42_dom2"/>
</dbReference>
<feature type="active site" description="Proton acceptor" evidence="7">
    <location>
        <position position="209"/>
    </location>
</feature>
<dbReference type="Gene3D" id="3.40.630.10">
    <property type="entry name" value="Zn peptidases"/>
    <property type="match status" value="1"/>
</dbReference>
<dbReference type="PANTHER" id="PTHR32481:SF20">
    <property type="entry name" value="AMINOPEPTIDASE YSDC"/>
    <property type="match status" value="1"/>
</dbReference>
<keyword evidence="3" id="KW-0645">Protease</keyword>
<dbReference type="OrthoDB" id="9772053at2"/>
<evidence type="ECO:0000256" key="5">
    <source>
        <dbReference type="ARBA" id="ARBA00022801"/>
    </source>
</evidence>
<dbReference type="AlphaFoldDB" id="A0A2X3KW75"/>
<evidence type="ECO:0000256" key="7">
    <source>
        <dbReference type="PIRSR" id="PIRSR001123-1"/>
    </source>
</evidence>
<evidence type="ECO:0000256" key="3">
    <source>
        <dbReference type="ARBA" id="ARBA00022670"/>
    </source>
</evidence>
<feature type="binding site" evidence="8">
    <location>
        <position position="177"/>
    </location>
    <ligand>
        <name>Zn(2+)</name>
        <dbReference type="ChEBI" id="CHEBI:29105"/>
        <label>2</label>
    </ligand>
</feature>
<feature type="binding site" evidence="8">
    <location>
        <position position="177"/>
    </location>
    <ligand>
        <name>Zn(2+)</name>
        <dbReference type="ChEBI" id="CHEBI:29105"/>
        <label>1</label>
    </ligand>
</feature>
<reference evidence="11" key="1">
    <citation type="submission" date="2018-05" db="EMBL/GenBank/DDBJ databases">
        <authorList>
            <person name="Hao L."/>
        </authorList>
    </citation>
    <scope>NUCLEOTIDE SEQUENCE [LARGE SCALE GENOMIC DNA]</scope>
</reference>
<feature type="binding site" evidence="8">
    <location>
        <position position="210"/>
    </location>
    <ligand>
        <name>Zn(2+)</name>
        <dbReference type="ChEBI" id="CHEBI:29105"/>
        <label>2</label>
    </ligand>
</feature>
<evidence type="ECO:0000256" key="8">
    <source>
        <dbReference type="PIRSR" id="PIRSR001123-2"/>
    </source>
</evidence>
<dbReference type="PANTHER" id="PTHR32481">
    <property type="entry name" value="AMINOPEPTIDASE"/>
    <property type="match status" value="1"/>
</dbReference>
<evidence type="ECO:0000256" key="9">
    <source>
        <dbReference type="SAM" id="MobiDB-lite"/>
    </source>
</evidence>
<gene>
    <name evidence="10" type="ORF">BARAN1_0824</name>
</gene>
<dbReference type="SUPFAM" id="SSF101821">
    <property type="entry name" value="Aminopeptidase/glucanase lid domain"/>
    <property type="match status" value="1"/>
</dbReference>
<evidence type="ECO:0000313" key="11">
    <source>
        <dbReference type="Proteomes" id="UP000249818"/>
    </source>
</evidence>
<feature type="binding site" evidence="8">
    <location>
        <position position="65"/>
    </location>
    <ligand>
        <name>Zn(2+)</name>
        <dbReference type="ChEBI" id="CHEBI:29105"/>
        <label>1</label>
    </ligand>
</feature>
<feature type="region of interest" description="Disordered" evidence="9">
    <location>
        <begin position="354"/>
        <end position="373"/>
    </location>
</feature>
<comment type="similarity">
    <text evidence="1 6">Belongs to the peptidase M42 family.</text>
</comment>
<dbReference type="Gene3D" id="2.40.30.40">
    <property type="entry name" value="Peptidase M42, domain 2"/>
    <property type="match status" value="1"/>
</dbReference>
<evidence type="ECO:0000256" key="4">
    <source>
        <dbReference type="ARBA" id="ARBA00022723"/>
    </source>
</evidence>
<dbReference type="Proteomes" id="UP000249818">
    <property type="component" value="Chromosome BARAN1"/>
</dbReference>
<dbReference type="RefSeq" id="WP_122031114.1">
    <property type="nucleotide sequence ID" value="NZ_LS483254.1"/>
</dbReference>
<protein>
    <submittedName>
        <fullName evidence="10">Peptidase, M42 family</fullName>
    </submittedName>
</protein>
<dbReference type="GO" id="GO:0004177">
    <property type="term" value="F:aminopeptidase activity"/>
    <property type="evidence" value="ECO:0007669"/>
    <property type="project" value="UniProtKB-UniRule"/>
</dbReference>
<sequence>MDKGKVAFLERFLATISPSGFEAEAAAVWREEAGKFAERTWVDLHGNAFASVNESAAPRVMLAGHMDEIGLMVSHVTDSGYLYARPIGGWDGQILPGQRVWVQTKTGRVLGVIGRKPIHLLDEEDRKKVVKVEDLWIDIGAESKADALKKVEIGDPIVLAHNPDRLSDDLLVARGVDDRIGAFVVLEALRQLKALKPKAAVFAVATVQEEIGLRGARTSAYGLDPTVGIAVDVCHTTDTPGTEGEKKRLGEIMLGKGPVIARGPNINPKLFDLVVATAKKAKIPYQVEPAPAGTGTDANAIQLNRAGVATALVSIPNRYMHSPCEVVSLTDVANAAKLIAHVVAGLTATTDLVPGEKRAHPARPRGTAGRKPG</sequence>
<feature type="binding site" evidence="8">
    <location>
        <position position="232"/>
    </location>
    <ligand>
        <name>Zn(2+)</name>
        <dbReference type="ChEBI" id="CHEBI:29105"/>
        <label>1</label>
    </ligand>
</feature>
<dbReference type="CDD" id="cd05656">
    <property type="entry name" value="M42_Frv"/>
    <property type="match status" value="1"/>
</dbReference>
<proteinExistence type="inferred from homology"/>
<keyword evidence="5" id="KW-0378">Hydrolase</keyword>
<feature type="binding site" evidence="8">
    <location>
        <position position="321"/>
    </location>
    <ligand>
        <name>Zn(2+)</name>
        <dbReference type="ChEBI" id="CHEBI:29105"/>
        <label>2</label>
    </ligand>
</feature>
<dbReference type="SUPFAM" id="SSF53187">
    <property type="entry name" value="Zn-dependent exopeptidases"/>
    <property type="match status" value="1"/>
</dbReference>
<dbReference type="InterPro" id="IPR051464">
    <property type="entry name" value="Peptidase_M42_aminopept"/>
</dbReference>
<accession>A0A2X3KW75</accession>
<dbReference type="GO" id="GO:0046872">
    <property type="term" value="F:metal ion binding"/>
    <property type="evidence" value="ECO:0007669"/>
    <property type="project" value="UniProtKB-UniRule"/>
</dbReference>